<accession>A0AAU6WQG6</accession>
<reference evidence="1 2" key="1">
    <citation type="submission" date="2024-04" db="EMBL/GenBank/DDBJ databases">
        <title>Genome sequencing and assembly of rice foliar adapted Chryseobacterium endophyticum OsEnb-ALM-A6.</title>
        <authorList>
            <person name="Kumar S."/>
            <person name="Javed M."/>
            <person name="Chouhan V."/>
            <person name="Charishma K."/>
            <person name="Patel A."/>
            <person name="Kumar M."/>
            <person name="Sahu K.P."/>
            <person name="Kumar A."/>
        </authorList>
    </citation>
    <scope>NUCLEOTIDE SEQUENCE [LARGE SCALE GENOMIC DNA]</scope>
    <source>
        <strain evidence="1 2">OsEnb-ALM-A6</strain>
    </source>
</reference>
<dbReference type="Pfam" id="PF16266">
    <property type="entry name" value="DUF4919"/>
    <property type="match status" value="1"/>
</dbReference>
<protein>
    <submittedName>
        <fullName evidence="1">DUF4919 domain-containing protein</fullName>
    </submittedName>
</protein>
<gene>
    <name evidence="1" type="ORF">AAFP95_01895</name>
</gene>
<sequence>MKYHFFLLLIFFSVFGFSQKPKIDLKTIEKDLKNGKSPYNYEKLTFKYKAYPRSLDTIEAQHLYYGRNFIKDPVLTTDPEFKSLAEAFKSNNFQDCIRQGKILYDKDPTNLDILLILLKAYDYLKDGDNFMYHLSQFRALTDGMKSSGDGKTEKTPYLVNTVGDEYILLNILNLGQDYTRGSKSVKDGILDIWEKDNSKVYIKVLYIDY</sequence>
<dbReference type="RefSeq" id="WP_294198622.1">
    <property type="nucleotide sequence ID" value="NZ_CP154834.1"/>
</dbReference>
<organism evidence="1 2">
    <name type="scientific">Chryseobacterium endophyticum</name>
    <dbReference type="NCBI Taxonomy" id="1854762"/>
    <lineage>
        <taxon>Bacteria</taxon>
        <taxon>Pseudomonadati</taxon>
        <taxon>Bacteroidota</taxon>
        <taxon>Flavobacteriia</taxon>
        <taxon>Flavobacteriales</taxon>
        <taxon>Weeksellaceae</taxon>
        <taxon>Chryseobacterium group</taxon>
        <taxon>Chryseobacterium</taxon>
    </lineage>
</organism>
<proteinExistence type="predicted"/>
<name>A0AAU6WQG6_9FLAO</name>
<dbReference type="AlphaFoldDB" id="A0AAU6WQG6"/>
<evidence type="ECO:0000313" key="2">
    <source>
        <dbReference type="Proteomes" id="UP001463665"/>
    </source>
</evidence>
<dbReference type="InterPro" id="IPR032578">
    <property type="entry name" value="DUF4919"/>
</dbReference>
<evidence type="ECO:0000313" key="1">
    <source>
        <dbReference type="EMBL" id="XAO74818.1"/>
    </source>
</evidence>
<dbReference type="EMBL" id="CP154834">
    <property type="protein sequence ID" value="XAO74818.1"/>
    <property type="molecule type" value="Genomic_DNA"/>
</dbReference>
<keyword evidence="2" id="KW-1185">Reference proteome</keyword>
<dbReference type="Proteomes" id="UP001463665">
    <property type="component" value="Chromosome"/>
</dbReference>